<proteinExistence type="predicted"/>
<name>A0ABW3E726_9ACTN</name>
<evidence type="ECO:0008006" key="4">
    <source>
        <dbReference type="Google" id="ProtNLM"/>
    </source>
</evidence>
<keyword evidence="1" id="KW-0472">Membrane</keyword>
<feature type="transmembrane region" description="Helical" evidence="1">
    <location>
        <begin position="7"/>
        <end position="28"/>
    </location>
</feature>
<feature type="transmembrane region" description="Helical" evidence="1">
    <location>
        <begin position="34"/>
        <end position="52"/>
    </location>
</feature>
<feature type="non-terminal residue" evidence="2">
    <location>
        <position position="1"/>
    </location>
</feature>
<comment type="caution">
    <text evidence="2">The sequence shown here is derived from an EMBL/GenBank/DDBJ whole genome shotgun (WGS) entry which is preliminary data.</text>
</comment>
<keyword evidence="1" id="KW-1133">Transmembrane helix</keyword>
<keyword evidence="3" id="KW-1185">Reference proteome</keyword>
<evidence type="ECO:0000313" key="3">
    <source>
        <dbReference type="Proteomes" id="UP001597024"/>
    </source>
</evidence>
<sequence length="75" mass="7519">VPGQGGIAFVASFGAMIGGGLLALPVIVPVLLGLTWVSALAVPYGLLVSWAGRRVAGNIGFRRYPELVGAVSQGG</sequence>
<keyword evidence="1" id="KW-0812">Transmembrane</keyword>
<accession>A0ABW3E726</accession>
<dbReference type="Proteomes" id="UP001597024">
    <property type="component" value="Unassembled WGS sequence"/>
</dbReference>
<evidence type="ECO:0000256" key="1">
    <source>
        <dbReference type="SAM" id="Phobius"/>
    </source>
</evidence>
<reference evidence="3" key="1">
    <citation type="journal article" date="2019" name="Int. J. Syst. Evol. Microbiol.">
        <title>The Global Catalogue of Microorganisms (GCM) 10K type strain sequencing project: providing services to taxonomists for standard genome sequencing and annotation.</title>
        <authorList>
            <consortium name="The Broad Institute Genomics Platform"/>
            <consortium name="The Broad Institute Genome Sequencing Center for Infectious Disease"/>
            <person name="Wu L."/>
            <person name="Ma J."/>
        </authorList>
    </citation>
    <scope>NUCLEOTIDE SEQUENCE [LARGE SCALE GENOMIC DNA]</scope>
    <source>
        <strain evidence="3">CCUG 62974</strain>
    </source>
</reference>
<organism evidence="2 3">
    <name type="scientific">Streptosporangium algeriense</name>
    <dbReference type="NCBI Taxonomy" id="1682748"/>
    <lineage>
        <taxon>Bacteria</taxon>
        <taxon>Bacillati</taxon>
        <taxon>Actinomycetota</taxon>
        <taxon>Actinomycetes</taxon>
        <taxon>Streptosporangiales</taxon>
        <taxon>Streptosporangiaceae</taxon>
        <taxon>Streptosporangium</taxon>
    </lineage>
</organism>
<evidence type="ECO:0000313" key="2">
    <source>
        <dbReference type="EMBL" id="MFD0890994.1"/>
    </source>
</evidence>
<protein>
    <recommendedName>
        <fullName evidence="4">Amino acid permease</fullName>
    </recommendedName>
</protein>
<gene>
    <name evidence="2" type="ORF">ACFQ08_41150</name>
</gene>
<dbReference type="EMBL" id="JBHTHX010002837">
    <property type="protein sequence ID" value="MFD0890994.1"/>
    <property type="molecule type" value="Genomic_DNA"/>
</dbReference>